<feature type="domain" description="DUF6533" evidence="2">
    <location>
        <begin position="20"/>
        <end position="63"/>
    </location>
</feature>
<feature type="transmembrane region" description="Helical" evidence="1">
    <location>
        <begin position="119"/>
        <end position="145"/>
    </location>
</feature>
<dbReference type="OrthoDB" id="3350812at2759"/>
<dbReference type="Proteomes" id="UP000284706">
    <property type="component" value="Unassembled WGS sequence"/>
</dbReference>
<dbReference type="InParanoid" id="A0A409YWH5"/>
<keyword evidence="1" id="KW-1133">Transmembrane helix</keyword>
<feature type="transmembrane region" description="Helical" evidence="1">
    <location>
        <begin position="12"/>
        <end position="32"/>
    </location>
</feature>
<proteinExistence type="predicted"/>
<evidence type="ECO:0000259" key="2">
    <source>
        <dbReference type="Pfam" id="PF20151"/>
    </source>
</evidence>
<dbReference type="InterPro" id="IPR045340">
    <property type="entry name" value="DUF6533"/>
</dbReference>
<name>A0A409YWH5_9AGAR</name>
<organism evidence="3 4">
    <name type="scientific">Gymnopilus dilepis</name>
    <dbReference type="NCBI Taxonomy" id="231916"/>
    <lineage>
        <taxon>Eukaryota</taxon>
        <taxon>Fungi</taxon>
        <taxon>Dikarya</taxon>
        <taxon>Basidiomycota</taxon>
        <taxon>Agaricomycotina</taxon>
        <taxon>Agaricomycetes</taxon>
        <taxon>Agaricomycetidae</taxon>
        <taxon>Agaricales</taxon>
        <taxon>Agaricineae</taxon>
        <taxon>Hymenogastraceae</taxon>
        <taxon>Gymnopilus</taxon>
    </lineage>
</organism>
<reference evidence="3 4" key="1">
    <citation type="journal article" date="2018" name="Evol. Lett.">
        <title>Horizontal gene cluster transfer increased hallucinogenic mushroom diversity.</title>
        <authorList>
            <person name="Reynolds H.T."/>
            <person name="Vijayakumar V."/>
            <person name="Gluck-Thaler E."/>
            <person name="Korotkin H.B."/>
            <person name="Matheny P.B."/>
            <person name="Slot J.C."/>
        </authorList>
    </citation>
    <scope>NUCLEOTIDE SEQUENCE [LARGE SCALE GENOMIC DNA]</scope>
    <source>
        <strain evidence="3 4">SRW20</strain>
    </source>
</reference>
<comment type="caution">
    <text evidence="3">The sequence shown here is derived from an EMBL/GenBank/DDBJ whole genome shotgun (WGS) entry which is preliminary data.</text>
</comment>
<dbReference type="AlphaFoldDB" id="A0A409YWH5"/>
<dbReference type="Pfam" id="PF20151">
    <property type="entry name" value="DUF6533"/>
    <property type="match status" value="1"/>
</dbReference>
<feature type="transmembrane region" description="Helical" evidence="1">
    <location>
        <begin position="92"/>
        <end position="113"/>
    </location>
</feature>
<evidence type="ECO:0000313" key="3">
    <source>
        <dbReference type="EMBL" id="PPR07339.1"/>
    </source>
</evidence>
<evidence type="ECO:0000256" key="1">
    <source>
        <dbReference type="SAM" id="Phobius"/>
    </source>
</evidence>
<sequence>MSDAEIVQAIEILNLVTHFDVAASTLFVWDWLLTLRMEVELVWKSKWNFMKVLYLAQRYLPFVDTIGLVICHQLGINMAVSTCQRVYYASGYLIVVGFILSELILTLRAWAVWNRDRLLMVVLSSLFVALWSLDLAFITLFLRSVGFAPEPYAGFTGCFVIQANHFLMLCWVVLIAWDTIVLLVMLVAGYKAYKTGGPSALLDVVYRDGIIYYFYVFVLSTINVIVVKTLPPEYEHLLTSTERCLHSVLTSRVLLDIRAYTVHRRRCWADGLTDLEVTVDFEFKHEDPVESLQMATVPVPQEEALSIKSADVV</sequence>
<evidence type="ECO:0000313" key="4">
    <source>
        <dbReference type="Proteomes" id="UP000284706"/>
    </source>
</evidence>
<dbReference type="EMBL" id="NHYE01000134">
    <property type="protein sequence ID" value="PPR07339.1"/>
    <property type="molecule type" value="Genomic_DNA"/>
</dbReference>
<accession>A0A409YWH5</accession>
<keyword evidence="1" id="KW-0812">Transmembrane</keyword>
<keyword evidence="1" id="KW-0472">Membrane</keyword>
<gene>
    <name evidence="3" type="ORF">CVT26_013655</name>
</gene>
<keyword evidence="4" id="KW-1185">Reference proteome</keyword>
<feature type="transmembrane region" description="Helical" evidence="1">
    <location>
        <begin position="166"/>
        <end position="190"/>
    </location>
</feature>
<feature type="transmembrane region" description="Helical" evidence="1">
    <location>
        <begin position="210"/>
        <end position="230"/>
    </location>
</feature>
<protein>
    <recommendedName>
        <fullName evidence="2">DUF6533 domain-containing protein</fullName>
    </recommendedName>
</protein>
<feature type="transmembrane region" description="Helical" evidence="1">
    <location>
        <begin position="59"/>
        <end position="80"/>
    </location>
</feature>